<dbReference type="RefSeq" id="WP_136142051.1">
    <property type="nucleotide sequence ID" value="NZ_CP039247.1"/>
</dbReference>
<dbReference type="Proteomes" id="UP000296352">
    <property type="component" value="Chromosome"/>
</dbReference>
<dbReference type="AlphaFoldDB" id="A0A4P7QKV4"/>
<dbReference type="EMBL" id="CP039247">
    <property type="protein sequence ID" value="QCB29477.1"/>
    <property type="molecule type" value="Genomic_DNA"/>
</dbReference>
<dbReference type="OrthoDB" id="4414653at2"/>
<accession>A0A4P7QKV4</accession>
<proteinExistence type="predicted"/>
<protein>
    <submittedName>
        <fullName evidence="1">Uncharacterized protein</fullName>
    </submittedName>
</protein>
<reference evidence="1 2" key="1">
    <citation type="submission" date="2019-04" db="EMBL/GenBank/DDBJ databases">
        <title>Corynebacterium endometrii sp. nov., isolated from the uterus of a cow with endometritis.</title>
        <authorList>
            <person name="Ballas P."/>
            <person name="Ruckert C."/>
            <person name="Wagener K."/>
            <person name="Drillich M."/>
            <person name="Kaempfer P."/>
            <person name="Busse H.-J."/>
            <person name="Ehling-Schulz M."/>
        </authorList>
    </citation>
    <scope>NUCLEOTIDE SEQUENCE [LARGE SCALE GENOMIC DNA]</scope>
    <source>
        <strain evidence="1 2">LMM-1653</strain>
    </source>
</reference>
<sequence length="101" mass="10966">MAFLYVRTELVIPGAGTAIHIAELEEAGAQTCTMHRLIALDAAGVIMGLAEKGKTVGNVDMPSKTVPHPDTYDQFPDISASHITHDEFEGLWSEAKTKFPR</sequence>
<evidence type="ECO:0000313" key="1">
    <source>
        <dbReference type="EMBL" id="QCB29477.1"/>
    </source>
</evidence>
<name>A0A4P7QKV4_9CORY</name>
<gene>
    <name evidence="1" type="ORF">CENDO_11135</name>
</gene>
<keyword evidence="2" id="KW-1185">Reference proteome</keyword>
<organism evidence="1 2">
    <name type="scientific">Corynebacterium endometrii</name>
    <dbReference type="NCBI Taxonomy" id="2488819"/>
    <lineage>
        <taxon>Bacteria</taxon>
        <taxon>Bacillati</taxon>
        <taxon>Actinomycetota</taxon>
        <taxon>Actinomycetes</taxon>
        <taxon>Mycobacteriales</taxon>
        <taxon>Corynebacteriaceae</taxon>
        <taxon>Corynebacterium</taxon>
    </lineage>
</organism>
<evidence type="ECO:0000313" key="2">
    <source>
        <dbReference type="Proteomes" id="UP000296352"/>
    </source>
</evidence>
<dbReference type="KEGG" id="cee:CENDO_11135"/>